<accession>A0A0V1LQ41</accession>
<dbReference type="STRING" id="6335.A0A0V1LQ41"/>
<dbReference type="Proteomes" id="UP000054721">
    <property type="component" value="Unassembled WGS sequence"/>
</dbReference>
<dbReference type="AlphaFoldDB" id="A0A0V1LQ41"/>
<evidence type="ECO:0000313" key="2">
    <source>
        <dbReference type="Proteomes" id="UP000054721"/>
    </source>
</evidence>
<proteinExistence type="predicted"/>
<evidence type="ECO:0000313" key="1">
    <source>
        <dbReference type="EMBL" id="KRZ61603.1"/>
    </source>
</evidence>
<keyword evidence="2" id="KW-1185">Reference proteome</keyword>
<sequence length="94" mass="10994">MLAYNSSVYESTGVTPAIAMFGRELRLPLDVQIENPPEQEAHGLPEYIDRVHELVRDHLKTQQRLQKCLHDRHANETHIRQNVRVWLAVPRRFG</sequence>
<protein>
    <submittedName>
        <fullName evidence="1">Uncharacterized protein</fullName>
    </submittedName>
</protein>
<gene>
    <name evidence="1" type="ORF">T02_9897</name>
</gene>
<name>A0A0V1LQ41_9BILA</name>
<comment type="caution">
    <text evidence="1">The sequence shown here is derived from an EMBL/GenBank/DDBJ whole genome shotgun (WGS) entry which is preliminary data.</text>
</comment>
<dbReference type="OrthoDB" id="425619at2759"/>
<dbReference type="EMBL" id="JYDW01000016">
    <property type="protein sequence ID" value="KRZ61603.1"/>
    <property type="molecule type" value="Genomic_DNA"/>
</dbReference>
<reference evidence="1 2" key="1">
    <citation type="submission" date="2015-05" db="EMBL/GenBank/DDBJ databases">
        <title>Evolution of Trichinella species and genotypes.</title>
        <authorList>
            <person name="Korhonen P.K."/>
            <person name="Edoardo P."/>
            <person name="Giuseppe L.R."/>
            <person name="Gasser R.B."/>
        </authorList>
    </citation>
    <scope>NUCLEOTIDE SEQUENCE [LARGE SCALE GENOMIC DNA]</scope>
    <source>
        <strain evidence="1">ISS10</strain>
    </source>
</reference>
<organism evidence="1 2">
    <name type="scientific">Trichinella nativa</name>
    <dbReference type="NCBI Taxonomy" id="6335"/>
    <lineage>
        <taxon>Eukaryota</taxon>
        <taxon>Metazoa</taxon>
        <taxon>Ecdysozoa</taxon>
        <taxon>Nematoda</taxon>
        <taxon>Enoplea</taxon>
        <taxon>Dorylaimia</taxon>
        <taxon>Trichinellida</taxon>
        <taxon>Trichinellidae</taxon>
        <taxon>Trichinella</taxon>
    </lineage>
</organism>